<feature type="compositionally biased region" description="Acidic residues" evidence="2">
    <location>
        <begin position="41"/>
        <end position="50"/>
    </location>
</feature>
<name>A0AAV8ZZT7_ACOGR</name>
<evidence type="ECO:0000313" key="4">
    <source>
        <dbReference type="Proteomes" id="UP001179952"/>
    </source>
</evidence>
<dbReference type="AlphaFoldDB" id="A0AAV8ZZT7"/>
<sequence>MAAGPGEGSRCPPLPGDADDSNDPNHSVDPLDGAGAGAIELGEEDGPEVVEEVREAGDGAAQRHGAPPGGAERGPRGGAGGDRGDRVADDRGGGGEEFDADVAEVRLAVVSEVNEVGETPLFIAAERGHLALVEELLKWLDKEGVAKKNRSGFDALHIAVREGHKAGFTINTKD</sequence>
<proteinExistence type="predicted"/>
<keyword evidence="1" id="KW-0040">ANK repeat</keyword>
<feature type="region of interest" description="Disordered" evidence="2">
    <location>
        <begin position="1"/>
        <end position="100"/>
    </location>
</feature>
<evidence type="ECO:0000313" key="3">
    <source>
        <dbReference type="EMBL" id="KAK1256903.1"/>
    </source>
</evidence>
<feature type="repeat" description="ANK" evidence="1">
    <location>
        <begin position="116"/>
        <end position="138"/>
    </location>
</feature>
<dbReference type="InterPro" id="IPR036770">
    <property type="entry name" value="Ankyrin_rpt-contain_sf"/>
</dbReference>
<keyword evidence="4" id="KW-1185">Reference proteome</keyword>
<dbReference type="SUPFAM" id="SSF48403">
    <property type="entry name" value="Ankyrin repeat"/>
    <property type="match status" value="1"/>
</dbReference>
<dbReference type="Proteomes" id="UP001179952">
    <property type="component" value="Unassembled WGS sequence"/>
</dbReference>
<dbReference type="EMBL" id="JAUJYN010000072">
    <property type="protein sequence ID" value="KAK1256903.1"/>
    <property type="molecule type" value="Genomic_DNA"/>
</dbReference>
<protein>
    <submittedName>
        <fullName evidence="3">Ankyrin repeat-containing protein</fullName>
    </submittedName>
</protein>
<dbReference type="Gene3D" id="1.25.40.20">
    <property type="entry name" value="Ankyrin repeat-containing domain"/>
    <property type="match status" value="1"/>
</dbReference>
<gene>
    <name evidence="3" type="ORF">QJS04_geneDACA024127</name>
</gene>
<dbReference type="PROSITE" id="PS50297">
    <property type="entry name" value="ANK_REP_REGION"/>
    <property type="match status" value="1"/>
</dbReference>
<reference evidence="3" key="2">
    <citation type="submission" date="2023-06" db="EMBL/GenBank/DDBJ databases">
        <authorList>
            <person name="Ma L."/>
            <person name="Liu K.-W."/>
            <person name="Li Z."/>
            <person name="Hsiao Y.-Y."/>
            <person name="Qi Y."/>
            <person name="Fu T."/>
            <person name="Tang G."/>
            <person name="Zhang D."/>
            <person name="Sun W.-H."/>
            <person name="Liu D.-K."/>
            <person name="Li Y."/>
            <person name="Chen G.-Z."/>
            <person name="Liu X.-D."/>
            <person name="Liao X.-Y."/>
            <person name="Jiang Y.-T."/>
            <person name="Yu X."/>
            <person name="Hao Y."/>
            <person name="Huang J."/>
            <person name="Zhao X.-W."/>
            <person name="Ke S."/>
            <person name="Chen Y.-Y."/>
            <person name="Wu W.-L."/>
            <person name="Hsu J.-L."/>
            <person name="Lin Y.-F."/>
            <person name="Huang M.-D."/>
            <person name="Li C.-Y."/>
            <person name="Huang L."/>
            <person name="Wang Z.-W."/>
            <person name="Zhao X."/>
            <person name="Zhong W.-Y."/>
            <person name="Peng D.-H."/>
            <person name="Ahmad S."/>
            <person name="Lan S."/>
            <person name="Zhang J.-S."/>
            <person name="Tsai W.-C."/>
            <person name="Van De Peer Y."/>
            <person name="Liu Z.-J."/>
        </authorList>
    </citation>
    <scope>NUCLEOTIDE SEQUENCE</scope>
    <source>
        <strain evidence="3">SCP</strain>
        <tissue evidence="3">Leaves</tissue>
    </source>
</reference>
<evidence type="ECO:0000256" key="1">
    <source>
        <dbReference type="PROSITE-ProRule" id="PRU00023"/>
    </source>
</evidence>
<dbReference type="Pfam" id="PF12796">
    <property type="entry name" value="Ank_2"/>
    <property type="match status" value="1"/>
</dbReference>
<dbReference type="InterPro" id="IPR002110">
    <property type="entry name" value="Ankyrin_rpt"/>
</dbReference>
<feature type="compositionally biased region" description="Low complexity" evidence="2">
    <location>
        <begin position="31"/>
        <end position="40"/>
    </location>
</feature>
<organism evidence="3 4">
    <name type="scientific">Acorus gramineus</name>
    <name type="common">Dwarf sweet flag</name>
    <dbReference type="NCBI Taxonomy" id="55184"/>
    <lineage>
        <taxon>Eukaryota</taxon>
        <taxon>Viridiplantae</taxon>
        <taxon>Streptophyta</taxon>
        <taxon>Embryophyta</taxon>
        <taxon>Tracheophyta</taxon>
        <taxon>Spermatophyta</taxon>
        <taxon>Magnoliopsida</taxon>
        <taxon>Liliopsida</taxon>
        <taxon>Acoraceae</taxon>
        <taxon>Acorus</taxon>
    </lineage>
</organism>
<feature type="compositionally biased region" description="Basic and acidic residues" evidence="2">
    <location>
        <begin position="82"/>
        <end position="94"/>
    </location>
</feature>
<feature type="compositionally biased region" description="Gly residues" evidence="2">
    <location>
        <begin position="67"/>
        <end position="81"/>
    </location>
</feature>
<reference evidence="3" key="1">
    <citation type="journal article" date="2023" name="Nat. Commun.">
        <title>Diploid and tetraploid genomes of Acorus and the evolution of monocots.</title>
        <authorList>
            <person name="Ma L."/>
            <person name="Liu K.W."/>
            <person name="Li Z."/>
            <person name="Hsiao Y.Y."/>
            <person name="Qi Y."/>
            <person name="Fu T."/>
            <person name="Tang G.D."/>
            <person name="Zhang D."/>
            <person name="Sun W.H."/>
            <person name="Liu D.K."/>
            <person name="Li Y."/>
            <person name="Chen G.Z."/>
            <person name="Liu X.D."/>
            <person name="Liao X.Y."/>
            <person name="Jiang Y.T."/>
            <person name="Yu X."/>
            <person name="Hao Y."/>
            <person name="Huang J."/>
            <person name="Zhao X.W."/>
            <person name="Ke S."/>
            <person name="Chen Y.Y."/>
            <person name="Wu W.L."/>
            <person name="Hsu J.L."/>
            <person name="Lin Y.F."/>
            <person name="Huang M.D."/>
            <person name="Li C.Y."/>
            <person name="Huang L."/>
            <person name="Wang Z.W."/>
            <person name="Zhao X."/>
            <person name="Zhong W.Y."/>
            <person name="Peng D.H."/>
            <person name="Ahmad S."/>
            <person name="Lan S."/>
            <person name="Zhang J.S."/>
            <person name="Tsai W.C."/>
            <person name="Van de Peer Y."/>
            <person name="Liu Z.J."/>
        </authorList>
    </citation>
    <scope>NUCLEOTIDE SEQUENCE</scope>
    <source>
        <strain evidence="3">SCP</strain>
    </source>
</reference>
<evidence type="ECO:0000256" key="2">
    <source>
        <dbReference type="SAM" id="MobiDB-lite"/>
    </source>
</evidence>
<comment type="caution">
    <text evidence="3">The sequence shown here is derived from an EMBL/GenBank/DDBJ whole genome shotgun (WGS) entry which is preliminary data.</text>
</comment>
<dbReference type="PROSITE" id="PS50088">
    <property type="entry name" value="ANK_REPEAT"/>
    <property type="match status" value="1"/>
</dbReference>
<accession>A0AAV8ZZT7</accession>